<sequence>MHLGSLMFLYHFSAFLQSFVNAPDLCARQLTRLEALHQCISKLYDTAQQGWCSSICDPFSTFACVRPVTWVCLEMDISVSSADSLVLEKLPFLVHLQSPSTLSSCRP</sequence>
<reference evidence="2" key="1">
    <citation type="submission" date="2021-01" db="EMBL/GenBank/DDBJ databases">
        <authorList>
            <person name="Corre E."/>
            <person name="Pelletier E."/>
            <person name="Niang G."/>
            <person name="Scheremetjew M."/>
            <person name="Finn R."/>
            <person name="Kale V."/>
            <person name="Holt S."/>
            <person name="Cochrane G."/>
            <person name="Meng A."/>
            <person name="Brown T."/>
            <person name="Cohen L."/>
        </authorList>
    </citation>
    <scope>NUCLEOTIDE SEQUENCE</scope>
    <source>
        <strain evidence="2">CCMP1594</strain>
    </source>
</reference>
<proteinExistence type="predicted"/>
<keyword evidence="1" id="KW-0732">Signal</keyword>
<name>A0A7S4LA16_9EUGL</name>
<dbReference type="EMBL" id="HBJA01078012">
    <property type="protein sequence ID" value="CAE0816181.1"/>
    <property type="molecule type" value="Transcribed_RNA"/>
</dbReference>
<organism evidence="2">
    <name type="scientific">Eutreptiella gymnastica</name>
    <dbReference type="NCBI Taxonomy" id="73025"/>
    <lineage>
        <taxon>Eukaryota</taxon>
        <taxon>Discoba</taxon>
        <taxon>Euglenozoa</taxon>
        <taxon>Euglenida</taxon>
        <taxon>Spirocuta</taxon>
        <taxon>Euglenophyceae</taxon>
        <taxon>Eutreptiales</taxon>
        <taxon>Eutreptiaceae</taxon>
        <taxon>Eutreptiella</taxon>
    </lineage>
</organism>
<accession>A0A7S4LA16</accession>
<gene>
    <name evidence="2" type="ORF">EGYM00163_LOCUS27340</name>
</gene>
<protein>
    <recommendedName>
        <fullName evidence="3">Secreted protein</fullName>
    </recommendedName>
</protein>
<feature type="signal peptide" evidence="1">
    <location>
        <begin position="1"/>
        <end position="22"/>
    </location>
</feature>
<dbReference type="AlphaFoldDB" id="A0A7S4LA16"/>
<evidence type="ECO:0000256" key="1">
    <source>
        <dbReference type="SAM" id="SignalP"/>
    </source>
</evidence>
<evidence type="ECO:0000313" key="2">
    <source>
        <dbReference type="EMBL" id="CAE0816181.1"/>
    </source>
</evidence>
<evidence type="ECO:0008006" key="3">
    <source>
        <dbReference type="Google" id="ProtNLM"/>
    </source>
</evidence>
<feature type="chain" id="PRO_5030944751" description="Secreted protein" evidence="1">
    <location>
        <begin position="23"/>
        <end position="107"/>
    </location>
</feature>